<dbReference type="AlphaFoldDB" id="B4VRZ1"/>
<keyword evidence="2" id="KW-1185">Reference proteome</keyword>
<dbReference type="Proteomes" id="UP000003835">
    <property type="component" value="Unassembled WGS sequence"/>
</dbReference>
<name>B4VRZ1_9CYAN</name>
<evidence type="ECO:0000313" key="2">
    <source>
        <dbReference type="Proteomes" id="UP000003835"/>
    </source>
</evidence>
<protein>
    <submittedName>
        <fullName evidence="1">Uncharacterized protein</fullName>
    </submittedName>
</protein>
<reference evidence="1 2" key="1">
    <citation type="submission" date="2008-07" db="EMBL/GenBank/DDBJ databases">
        <authorList>
            <person name="Tandeau de Marsac N."/>
            <person name="Ferriera S."/>
            <person name="Johnson J."/>
            <person name="Kravitz S."/>
            <person name="Beeson K."/>
            <person name="Sutton G."/>
            <person name="Rogers Y.-H."/>
            <person name="Friedman R."/>
            <person name="Frazier M."/>
            <person name="Venter J.C."/>
        </authorList>
    </citation>
    <scope>NUCLEOTIDE SEQUENCE [LARGE SCALE GENOMIC DNA]</scope>
    <source>
        <strain evidence="1 2">PCC 7420</strain>
    </source>
</reference>
<dbReference type="HOGENOM" id="CLU_3214797_0_0_3"/>
<proteinExistence type="predicted"/>
<dbReference type="EMBL" id="DS989850">
    <property type="protein sequence ID" value="EDX75226.1"/>
    <property type="molecule type" value="Genomic_DNA"/>
</dbReference>
<sequence length="44" mass="4920">MGNGCTETVRELIAIVQEFALFMINYLPSPENSRASIKKPGFFV</sequence>
<gene>
    <name evidence="1" type="ORF">MC7420_2230</name>
</gene>
<evidence type="ECO:0000313" key="1">
    <source>
        <dbReference type="EMBL" id="EDX75226.1"/>
    </source>
</evidence>
<organism evidence="1 2">
    <name type="scientific">Coleofasciculus chthonoplastes PCC 7420</name>
    <dbReference type="NCBI Taxonomy" id="118168"/>
    <lineage>
        <taxon>Bacteria</taxon>
        <taxon>Bacillati</taxon>
        <taxon>Cyanobacteriota</taxon>
        <taxon>Cyanophyceae</taxon>
        <taxon>Coleofasciculales</taxon>
        <taxon>Coleofasciculaceae</taxon>
        <taxon>Coleofasciculus</taxon>
    </lineage>
</organism>
<accession>B4VRZ1</accession>